<dbReference type="Gene3D" id="2.150.10.10">
    <property type="entry name" value="Serralysin-like metalloprotease, C-terminal"/>
    <property type="match status" value="1"/>
</dbReference>
<dbReference type="InterPro" id="IPR001343">
    <property type="entry name" value="Hemolysn_Ca-bd"/>
</dbReference>
<dbReference type="InterPro" id="IPR038081">
    <property type="entry name" value="CalX-like_sf"/>
</dbReference>
<dbReference type="SUPFAM" id="SSF141072">
    <property type="entry name" value="CalX-like"/>
    <property type="match status" value="1"/>
</dbReference>
<dbReference type="EMBL" id="JACJTQ010000028">
    <property type="protein sequence ID" value="MBD2693548.1"/>
    <property type="molecule type" value="Genomic_DNA"/>
</dbReference>
<dbReference type="PANTHER" id="PTHR44103:SF1">
    <property type="entry name" value="PROPROTEIN CONVERTASE P"/>
    <property type="match status" value="1"/>
</dbReference>
<organism evidence="3 4">
    <name type="scientific">Anabaena catenula FACHB-362</name>
    <dbReference type="NCBI Taxonomy" id="2692877"/>
    <lineage>
        <taxon>Bacteria</taxon>
        <taxon>Bacillati</taxon>
        <taxon>Cyanobacteriota</taxon>
        <taxon>Cyanophyceae</taxon>
        <taxon>Nostocales</taxon>
        <taxon>Nostocaceae</taxon>
        <taxon>Anabaena</taxon>
    </lineage>
</organism>
<dbReference type="Pfam" id="PF17963">
    <property type="entry name" value="Big_9"/>
    <property type="match status" value="4"/>
</dbReference>
<keyword evidence="4" id="KW-1185">Reference proteome</keyword>
<keyword evidence="1" id="KW-0732">Signal</keyword>
<dbReference type="SUPFAM" id="SSF51126">
    <property type="entry name" value="Pectin lyase-like"/>
    <property type="match status" value="1"/>
</dbReference>
<dbReference type="InterPro" id="IPR028994">
    <property type="entry name" value="Integrin_alpha_N"/>
</dbReference>
<dbReference type="Gene3D" id="2.60.40.2030">
    <property type="match status" value="1"/>
</dbReference>
<dbReference type="Gene3D" id="2.60.40.2810">
    <property type="match status" value="3"/>
</dbReference>
<dbReference type="InterPro" id="IPR059226">
    <property type="entry name" value="Choice_anch_Q_dom"/>
</dbReference>
<evidence type="ECO:0000256" key="1">
    <source>
        <dbReference type="ARBA" id="ARBA00022729"/>
    </source>
</evidence>
<evidence type="ECO:0000313" key="3">
    <source>
        <dbReference type="EMBL" id="MBD2693548.1"/>
    </source>
</evidence>
<gene>
    <name evidence="3" type="ORF">H6G68_17590</name>
</gene>
<feature type="domain" description="Cadherin-like" evidence="2">
    <location>
        <begin position="1666"/>
        <end position="1762"/>
    </location>
</feature>
<dbReference type="NCBIfam" id="NF041518">
    <property type="entry name" value="choice_anch_Q"/>
    <property type="match status" value="1"/>
</dbReference>
<comment type="caution">
    <text evidence="3">The sequence shown here is derived from an EMBL/GenBank/DDBJ whole genome shotgun (WGS) entry which is preliminary data.</text>
</comment>
<dbReference type="InterPro" id="IPR011050">
    <property type="entry name" value="Pectin_lyase_fold/virulence"/>
</dbReference>
<name>A0ABR8J5B0_9NOST</name>
<dbReference type="InterPro" id="IPR041690">
    <property type="entry name" value="Cadherin_5"/>
</dbReference>
<protein>
    <submittedName>
        <fullName evidence="3">Cadherin-like domain-containing protein</fullName>
    </submittedName>
</protein>
<evidence type="ECO:0000259" key="2">
    <source>
        <dbReference type="Pfam" id="PF17892"/>
    </source>
</evidence>
<proteinExistence type="predicted"/>
<dbReference type="NCBIfam" id="NF012211">
    <property type="entry name" value="tand_rpt_95"/>
    <property type="match status" value="6"/>
</dbReference>
<dbReference type="Pfam" id="PF13517">
    <property type="entry name" value="FG-GAP_3"/>
    <property type="match status" value="6"/>
</dbReference>
<dbReference type="InterPro" id="IPR011049">
    <property type="entry name" value="Serralysin-like_metalloprot_C"/>
</dbReference>
<dbReference type="RefSeq" id="WP_190907803.1">
    <property type="nucleotide sequence ID" value="NZ_JACJTQ010000028.1"/>
</dbReference>
<dbReference type="NCBIfam" id="TIGR01965">
    <property type="entry name" value="VCBS_repeat"/>
    <property type="match status" value="3"/>
</dbReference>
<dbReference type="Proteomes" id="UP000660381">
    <property type="component" value="Unassembled WGS sequence"/>
</dbReference>
<evidence type="ECO:0000313" key="4">
    <source>
        <dbReference type="Proteomes" id="UP000660381"/>
    </source>
</evidence>
<reference evidence="3 4" key="1">
    <citation type="journal article" date="2020" name="ISME J.">
        <title>Comparative genomics reveals insights into cyanobacterial evolution and habitat adaptation.</title>
        <authorList>
            <person name="Chen M.Y."/>
            <person name="Teng W.K."/>
            <person name="Zhao L."/>
            <person name="Hu C.X."/>
            <person name="Zhou Y.K."/>
            <person name="Han B.P."/>
            <person name="Song L.R."/>
            <person name="Shu W.S."/>
        </authorList>
    </citation>
    <scope>NUCLEOTIDE SEQUENCE [LARGE SCALE GENOMIC DNA]</scope>
    <source>
        <strain evidence="3 4">FACHB-362</strain>
    </source>
</reference>
<accession>A0ABR8J5B0</accession>
<dbReference type="Pfam" id="PF00353">
    <property type="entry name" value="HemolysinCabind"/>
    <property type="match status" value="2"/>
</dbReference>
<dbReference type="SUPFAM" id="SSF51120">
    <property type="entry name" value="beta-Roll"/>
    <property type="match status" value="2"/>
</dbReference>
<dbReference type="InterPro" id="IPR013517">
    <property type="entry name" value="FG-GAP"/>
</dbReference>
<dbReference type="PROSITE" id="PS00330">
    <property type="entry name" value="HEMOLYSIN_CALCIUM"/>
    <property type="match status" value="1"/>
</dbReference>
<dbReference type="PANTHER" id="PTHR44103">
    <property type="entry name" value="PROPROTEIN CONVERTASE P"/>
    <property type="match status" value="1"/>
</dbReference>
<dbReference type="Gene3D" id="2.130.10.130">
    <property type="entry name" value="Integrin alpha, N-terminal"/>
    <property type="match status" value="4"/>
</dbReference>
<sequence length="2138" mass="215718">MTEPNFNAPITNPFGITDVGGVASPTFADIDGDGDLDAFVGNINGNTLFYRNSGTVAAPIFTLEATNPFGLTNVGNYAAPTFADIDEDGDLDAFVGNFGGDTLFYRNSGTATAPTFTLEATNPFGLTDVGLSAAPTLADIDGDGDLDAFVGNINGNTLFYRNSGTVAAPIFTLEATNPFGLTNVGFYAKPTLADIDGDGDLDAFVGNQQGNTLFYRNSGTATAPAFTLEATNPFGLADVGYNAAPTFADLDGDGDLDAFVGNYDGNTLFFENTSATTPVNNPPTANNDTATIGEDTSLAGNVLTNDTDPDAGDILTVAAVNGVAADVGNQITLASGALLTLNTDGTYSYNPNAQFESLAAGQTASDSFTYTVSDGQGGTSDATVTITINGADEIVGTDPNFIAPITNPFGLTNVGYVAAPTFADIDGDGDLDAFVSNNYGNTLFYRNSGTATAPTFTLEATNPFGLTDVGNSAAPTLADIDGDGDLDAFVGNFQGNTLFYRNSGTATAPTFTLEATNPFGLTDVGDFADPTFADIDGDGDLDAFVGNVQGNTLFYRNSGTTAAPTFTLEATNPFGLTDVGNYAAPTLADIDGDGDLDAFVGNSSGNTLFYRNSGTASAPTFTLEATNPFGLTDVGMYAAPTFADIDNDGDLDAFVGNYDGNTVFFENTSANTPVNNPPTANNDTATIGEDTSVTGNVLTNDTDPDVSDILTVAAVNGVAADVGNQITLASGALLTLNANGTYSYNPNAQFESLAAGQTASDSFTYTVSDGQGGTSDATVTITINGADEIVGTDPNFIAPITNPFGLTDVGRYATPTLADIDSDGDLDAFVGENDGNTLFYRNTGTASAPTFTLEATNPFGLTDSGSYVAPTLADIDGDGDLDAFVGNGDGNTLFYRNSGTASAPTFTLEATNPFGLTDVGFSAVPTFADIDNDGDLDAFVGNDDGNTLFYRNSGTAMTPAFTLEATNPFGLTDVVGYAKPTLADIDGDGDLDAFVGNLDGDTLFYRNGGTATAPAFTLEATNPFGLTNVGSSSAPTFADIDGDGDLDAFVGNSDGEIQFFENQPISTPTVSITAQTATANEGGSNGVYRVTRTDSTGDLTINLTLDGGSTAATADYSLSGGSVTVSGNTLTVTIAAGQSFVDVDLSAIDDIAAEADETLTLNLDTGTGYTVDGTNNTATVTIAANDTVVTNTNDSGEGSLRQAILNANAFAGADTITFAGSVFADATPDTIILTSGELVITDALTINGLGASNLSISGNNASTVLRIDDGNSSNQIAVAINELTITDGTNNNFAEVGGIYNRENLTLSNSTISNNTGFISGIVNDGGILSLTGSTVSGNNNGFVSGIFNAGLATISNSTISGNNGFASGGIFNVGLATITSSTISGNTSADSGGGIYNGGGTLTLTNSTITNNTADSDNNGSGNGGGVFKDAGTVIVQNTIIAGNFDSGNEAPDISGAVTGNGNNLIGSLTGASGSIGTGSDITFASAGITNINQVIAALADNGGATFTHAIVSGSAAINAGDNTLIPADVTTDQRGITRTIGDTVDIGSYESPFIPPVAANDTASTDENTLVNINVLVNDTDANGDSLSVIKVNGNSVTVSTPITLASGALLTLNANGTFDYDPNSQFESLGVGATASDSFTYTVSDNGNGGTSTATVSLTINGVNDAPTGSPTATLSNTAEDTAINITAASLLTGFSDVDAGDILSVTNLTATNGALVNNNNGTYTFTPTANFNGAVNLTYDVTDGTATLTGQTQTFSVTPVNDAPTGSPTATLSNTAEDTAINITAASLLTGFSDVDAGDILSVTNLTATNGALVNNNNGTYTFTPTANFNGAVNLTYDVTDGTATLTGQTQTFSVTPVNDAPVAVNDSASTFFGTTVNIAVSSLLANDTDIDSTSLSITGVSGATHGTAVLNNNGTANNTADDFVSFTPNLLFFGNASFNYTLSDGSLTDAATVTVAVGLNISGTNQADNLAGTSGNDIIDGGNGNDTITGGAGDDDLYGGNGNDTLYGDGFMDGGAGNDTLYGGNGNDTLYGGAGVDNLYGGNGNDLVYGGIGSDTLTGNNGNDRFAFAAGEGTDTITDFTDGNDLIGLYGGLSFGQLSFSGSNILVTSTSEILATLTGINTTTLTAADFVNL</sequence>
<dbReference type="SUPFAM" id="SSF69318">
    <property type="entry name" value="Integrin alpha N-terminal domain"/>
    <property type="match status" value="3"/>
</dbReference>
<dbReference type="InterPro" id="IPR010221">
    <property type="entry name" value="VCBS_dom"/>
</dbReference>
<feature type="domain" description="Cadherin-like" evidence="2">
    <location>
        <begin position="1764"/>
        <end position="1860"/>
    </location>
</feature>
<dbReference type="InterPro" id="IPR018511">
    <property type="entry name" value="Hemolysin-typ_Ca-bd_CS"/>
</dbReference>
<dbReference type="Pfam" id="PF17892">
    <property type="entry name" value="Cadherin_5"/>
    <property type="match status" value="2"/>
</dbReference>
<dbReference type="PRINTS" id="PR00313">
    <property type="entry name" value="CABNDNGRPT"/>
</dbReference>